<dbReference type="GO" id="GO:0016301">
    <property type="term" value="F:kinase activity"/>
    <property type="evidence" value="ECO:0007669"/>
    <property type="project" value="UniProtKB-KW"/>
</dbReference>
<dbReference type="EMBL" id="BMVW01000007">
    <property type="protein sequence ID" value="GGZ15614.1"/>
    <property type="molecule type" value="Genomic_DNA"/>
</dbReference>
<dbReference type="Gene3D" id="3.30.450.40">
    <property type="match status" value="1"/>
</dbReference>
<dbReference type="InterPro" id="IPR012074">
    <property type="entry name" value="GAF_ANTAR"/>
</dbReference>
<gene>
    <name evidence="6" type="ORF">GCM10010365_39290</name>
</gene>
<dbReference type="Pfam" id="PF03861">
    <property type="entry name" value="ANTAR"/>
    <property type="match status" value="1"/>
</dbReference>
<dbReference type="PIRSF" id="PIRSF036625">
    <property type="entry name" value="GAF_ANTAR"/>
    <property type="match status" value="1"/>
</dbReference>
<dbReference type="GO" id="GO:0003723">
    <property type="term" value="F:RNA binding"/>
    <property type="evidence" value="ECO:0007669"/>
    <property type="project" value="InterPro"/>
</dbReference>
<keyword evidence="7" id="KW-1185">Reference proteome</keyword>
<dbReference type="SMART" id="SM01012">
    <property type="entry name" value="ANTAR"/>
    <property type="match status" value="1"/>
</dbReference>
<dbReference type="InterPro" id="IPR005561">
    <property type="entry name" value="ANTAR"/>
</dbReference>
<evidence type="ECO:0000256" key="3">
    <source>
        <dbReference type="ARBA" id="ARBA00023015"/>
    </source>
</evidence>
<proteinExistence type="predicted"/>
<dbReference type="Proteomes" id="UP000622166">
    <property type="component" value="Unassembled WGS sequence"/>
</dbReference>
<protein>
    <submittedName>
        <fullName evidence="6">Transcriptional regulator</fullName>
    </submittedName>
</protein>
<reference evidence="6" key="2">
    <citation type="submission" date="2020-09" db="EMBL/GenBank/DDBJ databases">
        <authorList>
            <person name="Sun Q."/>
            <person name="Ohkuma M."/>
        </authorList>
    </citation>
    <scope>NUCLEOTIDE SEQUENCE</scope>
    <source>
        <strain evidence="6">JCM 4815</strain>
    </source>
</reference>
<dbReference type="InterPro" id="IPR003018">
    <property type="entry name" value="GAF"/>
</dbReference>
<dbReference type="Gene3D" id="1.10.10.10">
    <property type="entry name" value="Winged helix-like DNA-binding domain superfamily/Winged helix DNA-binding domain"/>
    <property type="match status" value="1"/>
</dbReference>
<name>A0A918PNF3_9ACTN</name>
<sequence>MAITERDLKVAETVLGLTAPPLEDFDTVKFLRHLTDRVCELLPVRAAGVTLLDGRGRAAVATASDRVTEALEQAQLDWQEGPGPDCAGGRSPVGFTDLAEGAVRWPRFASLAVRAGFTAVAAVPMRWDDRMIGTLDLMTTVPPDRRTEGSDGSGCSNGVDGVDGVDGAGGANEVNGVHGTPGAQGIRCAQLLATAATIGLLHRKLLWDQSALIVQLRSALDSRVVIEQAKGVLSACARIPLDEAFDRLRRHARSRQRRLGELAADVVRGDIPPILLRPRP</sequence>
<dbReference type="InterPro" id="IPR011006">
    <property type="entry name" value="CheY-like_superfamily"/>
</dbReference>
<keyword evidence="2" id="KW-0418">Kinase</keyword>
<reference evidence="6" key="1">
    <citation type="journal article" date="2014" name="Int. J. Syst. Evol. Microbiol.">
        <title>Complete genome sequence of Corynebacterium casei LMG S-19264T (=DSM 44701T), isolated from a smear-ripened cheese.</title>
        <authorList>
            <consortium name="US DOE Joint Genome Institute (JGI-PGF)"/>
            <person name="Walter F."/>
            <person name="Albersmeier A."/>
            <person name="Kalinowski J."/>
            <person name="Ruckert C."/>
        </authorList>
    </citation>
    <scope>NUCLEOTIDE SEQUENCE</scope>
    <source>
        <strain evidence="6">JCM 4815</strain>
    </source>
</reference>
<evidence type="ECO:0000259" key="5">
    <source>
        <dbReference type="PROSITE" id="PS50921"/>
    </source>
</evidence>
<comment type="caution">
    <text evidence="6">The sequence shown here is derived from an EMBL/GenBank/DDBJ whole genome shotgun (WGS) entry which is preliminary data.</text>
</comment>
<dbReference type="SUPFAM" id="SSF55781">
    <property type="entry name" value="GAF domain-like"/>
    <property type="match status" value="1"/>
</dbReference>
<organism evidence="6 7">
    <name type="scientific">Streptomyces poonensis</name>
    <dbReference type="NCBI Taxonomy" id="68255"/>
    <lineage>
        <taxon>Bacteria</taxon>
        <taxon>Bacillati</taxon>
        <taxon>Actinomycetota</taxon>
        <taxon>Actinomycetes</taxon>
        <taxon>Kitasatosporales</taxon>
        <taxon>Streptomycetaceae</taxon>
        <taxon>Streptomyces</taxon>
    </lineage>
</organism>
<dbReference type="PROSITE" id="PS50921">
    <property type="entry name" value="ANTAR"/>
    <property type="match status" value="1"/>
</dbReference>
<dbReference type="SUPFAM" id="SSF52172">
    <property type="entry name" value="CheY-like"/>
    <property type="match status" value="1"/>
</dbReference>
<dbReference type="InterPro" id="IPR036388">
    <property type="entry name" value="WH-like_DNA-bd_sf"/>
</dbReference>
<evidence type="ECO:0000256" key="1">
    <source>
        <dbReference type="ARBA" id="ARBA00022679"/>
    </source>
</evidence>
<evidence type="ECO:0000313" key="7">
    <source>
        <dbReference type="Proteomes" id="UP000622166"/>
    </source>
</evidence>
<dbReference type="AlphaFoldDB" id="A0A918PNF3"/>
<dbReference type="Pfam" id="PF01590">
    <property type="entry name" value="GAF"/>
    <property type="match status" value="1"/>
</dbReference>
<evidence type="ECO:0000256" key="4">
    <source>
        <dbReference type="ARBA" id="ARBA00023163"/>
    </source>
</evidence>
<accession>A0A918PNF3</accession>
<dbReference type="InterPro" id="IPR029016">
    <property type="entry name" value="GAF-like_dom_sf"/>
</dbReference>
<keyword evidence="3" id="KW-0805">Transcription regulation</keyword>
<evidence type="ECO:0000256" key="2">
    <source>
        <dbReference type="ARBA" id="ARBA00022777"/>
    </source>
</evidence>
<keyword evidence="4" id="KW-0804">Transcription</keyword>
<feature type="domain" description="ANTAR" evidence="5">
    <location>
        <begin position="206"/>
        <end position="267"/>
    </location>
</feature>
<keyword evidence="1" id="KW-0808">Transferase</keyword>
<evidence type="ECO:0000313" key="6">
    <source>
        <dbReference type="EMBL" id="GGZ15614.1"/>
    </source>
</evidence>